<evidence type="ECO:0000313" key="6">
    <source>
        <dbReference type="Proteomes" id="UP000024376"/>
    </source>
</evidence>
<dbReference type="Proteomes" id="UP000024376">
    <property type="component" value="Unassembled WGS sequence"/>
</dbReference>
<reference evidence="6" key="1">
    <citation type="journal article" date="2013" name="Ind. Biotechnol.">
        <title>Comparative genomics analysis of Trichoderma reesei strains.</title>
        <authorList>
            <person name="Koike H."/>
            <person name="Aerts A."/>
            <person name="LaButti K."/>
            <person name="Grigoriev I.V."/>
            <person name="Baker S.E."/>
        </authorList>
    </citation>
    <scope>NUCLEOTIDE SEQUENCE [LARGE SCALE GENOMIC DNA]</scope>
    <source>
        <strain evidence="6">ATCC 56765 / BCRC 32924 / NRRL 11460 / Rut C-30</strain>
    </source>
</reference>
<gene>
    <name evidence="5" type="ORF">M419DRAFT_93128</name>
</gene>
<protein>
    <submittedName>
        <fullName evidence="5">Uncharacterized protein</fullName>
    </submittedName>
</protein>
<dbReference type="InterPro" id="IPR056884">
    <property type="entry name" value="NPHP3-like_N"/>
</dbReference>
<dbReference type="OrthoDB" id="443402at2759"/>
<feature type="domain" description="Nephrocystin 3-like N-terminal" evidence="3">
    <location>
        <begin position="248"/>
        <end position="425"/>
    </location>
</feature>
<feature type="compositionally biased region" description="Basic and acidic residues" evidence="2">
    <location>
        <begin position="146"/>
        <end position="171"/>
    </location>
</feature>
<dbReference type="Gene3D" id="3.40.50.300">
    <property type="entry name" value="P-loop containing nucleotide triphosphate hydrolases"/>
    <property type="match status" value="1"/>
</dbReference>
<feature type="domain" description="DUF7791" evidence="4">
    <location>
        <begin position="566"/>
        <end position="698"/>
    </location>
</feature>
<dbReference type="PANTHER" id="PTHR10039">
    <property type="entry name" value="AMELOGENIN"/>
    <property type="match status" value="1"/>
</dbReference>
<evidence type="ECO:0000256" key="2">
    <source>
        <dbReference type="SAM" id="MobiDB-lite"/>
    </source>
</evidence>
<dbReference type="InterPro" id="IPR027417">
    <property type="entry name" value="P-loop_NTPase"/>
</dbReference>
<accession>A0A024RUW6</accession>
<name>A0A024RUW6_HYPJR</name>
<dbReference type="EMBL" id="KI911184">
    <property type="protein sequence ID" value="ETR96858.1"/>
    <property type="molecule type" value="Genomic_DNA"/>
</dbReference>
<dbReference type="SUPFAM" id="SSF52540">
    <property type="entry name" value="P-loop containing nucleoside triphosphate hydrolases"/>
    <property type="match status" value="1"/>
</dbReference>
<evidence type="ECO:0000256" key="1">
    <source>
        <dbReference type="ARBA" id="ARBA00022737"/>
    </source>
</evidence>
<dbReference type="InterPro" id="IPR056693">
    <property type="entry name" value="DUF7791"/>
</dbReference>
<keyword evidence="1" id="KW-0677">Repeat</keyword>
<dbReference type="HOGENOM" id="CLU_002341_3_0_1"/>
<dbReference type="PANTHER" id="PTHR10039:SF5">
    <property type="entry name" value="NACHT DOMAIN-CONTAINING PROTEIN"/>
    <property type="match status" value="1"/>
</dbReference>
<evidence type="ECO:0000313" key="5">
    <source>
        <dbReference type="EMBL" id="ETR96858.1"/>
    </source>
</evidence>
<sequence length="961" mass="108721">MAAVSSPPVSGDSAAAVRGFLQCAIALYQDVFALHHDADGDEQNDSSTTDGPSTAGQRLAVHAAALGDSLEALRAVQPGPDEVDAHPLSTLPGACFKVAQDLMLHLDRVTGELQSNAAFDAISLRDLWSLRDVAALGTRLQALSKKFHDDKDEPQDRDVPPKEEGQEDRGKQKMRRINIVPGDNKFIEVPVKHRPTPDSIVHDYILDTLSYKSMHFREQEVTKAHSKTFEWVFQPLTSTGEETEQMSEHPFSTWLRGDSLGPIYWITGKPGSGKSTLIRFLFDHKATMQRLSSWAAGKPVLTAGFFFWTSGSREQRSQTGLLRSLLHQILSAHPEFAPAAFPDVWKKLKTLTTKERVALQLDWSVADLLEAFQGVMNVVVPKMNVCLFIDGLDEFEGDHTAIIEFFKSLCLGEKGQSIKICLSSRPWAVFQNAFEYAVPNLRLQDLTYNDMYRYMRDKMRQNTHIRHLLKHEPEAGEGLIKATVDKADGVFLWVRLALNEMIRKFDQATGLAGLSAIMQALPAELNDLFHLFFFENQNHDELAEAAVIFGLMNARELVADFIQNDAANALTLWEFAFALKGREDDSAAVAEEVKQTSAATAFERCAMAVSLIMHRFSGLLGIHSPSESSARGLRFADKNEDMSEVREAAARRVTYIHRTVRDWFMEEPGVMDRLVSKTPVDFDPHLRLLRSYILQMKNPLEEVEHHRQLDEWWPGIALAMTHARYVQKDPRHLQRAMVNEVDKTISWYWLRKTDDPYDHWARYGLGPYRIFTIAAPLWQPFLCLATKFGLARYVSEEILARSALEGKLSDQAKELQTAESTPLLAYATEFLCSRNKTIYPLSDPRLVALLLNNQCRINPGPNHPYTDFWTQQPRTPWITVLRHLRDARRRGWIEYYDVDPQGTARWAEIVKLFVEVGGADKKAVVAKDSWDPEITAVGVMELLEETYLAVEMKELVDLMKG</sequence>
<dbReference type="Pfam" id="PF24883">
    <property type="entry name" value="NPHP3_N"/>
    <property type="match status" value="1"/>
</dbReference>
<dbReference type="AlphaFoldDB" id="A0A024RUW6"/>
<evidence type="ECO:0000259" key="3">
    <source>
        <dbReference type="Pfam" id="PF24883"/>
    </source>
</evidence>
<feature type="region of interest" description="Disordered" evidence="2">
    <location>
        <begin position="146"/>
        <end position="176"/>
    </location>
</feature>
<proteinExistence type="predicted"/>
<dbReference type="Pfam" id="PF25053">
    <property type="entry name" value="DUF7791"/>
    <property type="match status" value="1"/>
</dbReference>
<evidence type="ECO:0000259" key="4">
    <source>
        <dbReference type="Pfam" id="PF25053"/>
    </source>
</evidence>
<dbReference type="KEGG" id="trr:M419DRAFT_93128"/>
<organism evidence="5 6">
    <name type="scientific">Hypocrea jecorina (strain ATCC 56765 / BCRC 32924 / NRRL 11460 / Rut C-30)</name>
    <name type="common">Trichoderma reesei</name>
    <dbReference type="NCBI Taxonomy" id="1344414"/>
    <lineage>
        <taxon>Eukaryota</taxon>
        <taxon>Fungi</taxon>
        <taxon>Dikarya</taxon>
        <taxon>Ascomycota</taxon>
        <taxon>Pezizomycotina</taxon>
        <taxon>Sordariomycetes</taxon>
        <taxon>Hypocreomycetidae</taxon>
        <taxon>Hypocreales</taxon>
        <taxon>Hypocreaceae</taxon>
        <taxon>Trichoderma</taxon>
    </lineage>
</organism>